<comment type="caution">
    <text evidence="9">The sequence shown here is derived from an EMBL/GenBank/DDBJ whole genome shotgun (WGS) entry which is preliminary data.</text>
</comment>
<dbReference type="Proteomes" id="UP000824031">
    <property type="component" value="Unassembled WGS sequence"/>
</dbReference>
<dbReference type="AlphaFoldDB" id="A0A9D2JGZ6"/>
<dbReference type="InterPro" id="IPR001387">
    <property type="entry name" value="Cro/C1-type_HTH"/>
</dbReference>
<dbReference type="InterPro" id="IPR013324">
    <property type="entry name" value="RNA_pol_sigma_r3/r4-like"/>
</dbReference>
<evidence type="ECO:0000256" key="3">
    <source>
        <dbReference type="ARBA" id="ARBA00023015"/>
    </source>
</evidence>
<dbReference type="SUPFAM" id="SSF88946">
    <property type="entry name" value="Sigma2 domain of RNA polymerase sigma factors"/>
    <property type="match status" value="1"/>
</dbReference>
<dbReference type="Gene3D" id="1.20.120.1810">
    <property type="match status" value="1"/>
</dbReference>
<dbReference type="InterPro" id="IPR000943">
    <property type="entry name" value="RNA_pol_sigma70"/>
</dbReference>
<dbReference type="PANTHER" id="PTHR30376">
    <property type="entry name" value="SIGMA FACTOR RPOH HEAT SHOCK RELATED"/>
    <property type="match status" value="1"/>
</dbReference>
<evidence type="ECO:0000313" key="10">
    <source>
        <dbReference type="Proteomes" id="UP000824031"/>
    </source>
</evidence>
<dbReference type="InterPro" id="IPR007627">
    <property type="entry name" value="RNA_pol_sigma70_r2"/>
</dbReference>
<evidence type="ECO:0000256" key="6">
    <source>
        <dbReference type="ARBA" id="ARBA00023163"/>
    </source>
</evidence>
<dbReference type="Gene3D" id="1.10.10.10">
    <property type="entry name" value="Winged helix-like DNA-binding domain superfamily/Winged helix DNA-binding domain"/>
    <property type="match status" value="1"/>
</dbReference>
<comment type="similarity">
    <text evidence="1">Belongs to the sigma-70 factor family.</text>
</comment>
<evidence type="ECO:0000256" key="4">
    <source>
        <dbReference type="ARBA" id="ARBA00023082"/>
    </source>
</evidence>
<keyword evidence="5" id="KW-0238">DNA-binding</keyword>
<dbReference type="PROSITE" id="PS50943">
    <property type="entry name" value="HTH_CROC1"/>
    <property type="match status" value="1"/>
</dbReference>
<sequence length="230" mass="25574">MWEFLGLFLQAAAGQILYLALHLENGSFPRPLPPAKEQAAFAALRAGGPGAADARDQLIRHNLRLVAHVAKKYYAASAAQDDLISIGTIGLIKAVDTYDPVRASKFASYASRCIENELRMELRRTRREGPHASLQEPLEGSNGQLTLADTLPDDSAMEEDCERRADAARLRRLVEELPGRERRLLTLRYGLEGCPPQTQQQAAERLGISRSYVSRLEKRALGRLAERWKG</sequence>
<evidence type="ECO:0000256" key="7">
    <source>
        <dbReference type="SAM" id="MobiDB-lite"/>
    </source>
</evidence>
<evidence type="ECO:0000256" key="1">
    <source>
        <dbReference type="ARBA" id="ARBA00007788"/>
    </source>
</evidence>
<feature type="region of interest" description="Disordered" evidence="7">
    <location>
        <begin position="127"/>
        <end position="146"/>
    </location>
</feature>
<dbReference type="Pfam" id="PF04545">
    <property type="entry name" value="Sigma70_r4"/>
    <property type="match status" value="1"/>
</dbReference>
<dbReference type="GO" id="GO:0030435">
    <property type="term" value="P:sporulation resulting in formation of a cellular spore"/>
    <property type="evidence" value="ECO:0007669"/>
    <property type="project" value="UniProtKB-KW"/>
</dbReference>
<accession>A0A9D2JGZ6</accession>
<dbReference type="NCBIfam" id="TIGR02937">
    <property type="entry name" value="sigma70-ECF"/>
    <property type="match status" value="1"/>
</dbReference>
<feature type="domain" description="HTH cro/C1-type" evidence="8">
    <location>
        <begin position="198"/>
        <end position="218"/>
    </location>
</feature>
<evidence type="ECO:0000256" key="5">
    <source>
        <dbReference type="ARBA" id="ARBA00023125"/>
    </source>
</evidence>
<dbReference type="InterPro" id="IPR050813">
    <property type="entry name" value="Sigma-70_Factor"/>
</dbReference>
<dbReference type="PRINTS" id="PR00046">
    <property type="entry name" value="SIGMA70FCT"/>
</dbReference>
<keyword evidence="6" id="KW-0804">Transcription</keyword>
<dbReference type="PANTHER" id="PTHR30376:SF3">
    <property type="entry name" value="RNA POLYMERASE SIGMA FACTOR RPOH"/>
    <property type="match status" value="1"/>
</dbReference>
<dbReference type="CDD" id="cd06171">
    <property type="entry name" value="Sigma70_r4"/>
    <property type="match status" value="1"/>
</dbReference>
<evidence type="ECO:0000313" key="9">
    <source>
        <dbReference type="EMBL" id="HIZ48892.1"/>
    </source>
</evidence>
<name>A0A9D2JGZ6_9FIRM</name>
<dbReference type="GO" id="GO:0006352">
    <property type="term" value="P:DNA-templated transcription initiation"/>
    <property type="evidence" value="ECO:0007669"/>
    <property type="project" value="InterPro"/>
</dbReference>
<dbReference type="GO" id="GO:0003677">
    <property type="term" value="F:DNA binding"/>
    <property type="evidence" value="ECO:0007669"/>
    <property type="project" value="UniProtKB-KW"/>
</dbReference>
<keyword evidence="3" id="KW-0805">Transcription regulation</keyword>
<dbReference type="GO" id="GO:0016987">
    <property type="term" value="F:sigma factor activity"/>
    <property type="evidence" value="ECO:0007669"/>
    <property type="project" value="UniProtKB-KW"/>
</dbReference>
<proteinExistence type="inferred from homology"/>
<gene>
    <name evidence="9" type="ORF">H9810_09245</name>
</gene>
<dbReference type="InterPro" id="IPR007630">
    <property type="entry name" value="RNA_pol_sigma70_r4"/>
</dbReference>
<dbReference type="PROSITE" id="PS00715">
    <property type="entry name" value="SIGMA70_1"/>
    <property type="match status" value="1"/>
</dbReference>
<evidence type="ECO:0000259" key="8">
    <source>
        <dbReference type="PROSITE" id="PS50943"/>
    </source>
</evidence>
<keyword evidence="2" id="KW-0749">Sporulation</keyword>
<reference evidence="9" key="2">
    <citation type="submission" date="2021-04" db="EMBL/GenBank/DDBJ databases">
        <authorList>
            <person name="Gilroy R."/>
        </authorList>
    </citation>
    <scope>NUCLEOTIDE SEQUENCE</scope>
    <source>
        <strain evidence="9">3436</strain>
    </source>
</reference>
<organism evidence="9 10">
    <name type="scientific">Candidatus Gemmiger excrementavium</name>
    <dbReference type="NCBI Taxonomy" id="2838608"/>
    <lineage>
        <taxon>Bacteria</taxon>
        <taxon>Bacillati</taxon>
        <taxon>Bacillota</taxon>
        <taxon>Clostridia</taxon>
        <taxon>Eubacteriales</taxon>
        <taxon>Gemmiger</taxon>
    </lineage>
</organism>
<dbReference type="InterPro" id="IPR036388">
    <property type="entry name" value="WH-like_DNA-bd_sf"/>
</dbReference>
<protein>
    <submittedName>
        <fullName evidence="9">Sigma-70 family RNA polymerase sigma factor</fullName>
    </submittedName>
</protein>
<dbReference type="InterPro" id="IPR013325">
    <property type="entry name" value="RNA_pol_sigma_r2"/>
</dbReference>
<dbReference type="EMBL" id="DXBO01000134">
    <property type="protein sequence ID" value="HIZ48892.1"/>
    <property type="molecule type" value="Genomic_DNA"/>
</dbReference>
<evidence type="ECO:0000256" key="2">
    <source>
        <dbReference type="ARBA" id="ARBA00022969"/>
    </source>
</evidence>
<dbReference type="SUPFAM" id="SSF88659">
    <property type="entry name" value="Sigma3 and sigma4 domains of RNA polymerase sigma factors"/>
    <property type="match status" value="1"/>
</dbReference>
<keyword evidence="4" id="KW-0731">Sigma factor</keyword>
<dbReference type="InterPro" id="IPR014284">
    <property type="entry name" value="RNA_pol_sigma-70_dom"/>
</dbReference>
<reference evidence="9" key="1">
    <citation type="journal article" date="2021" name="PeerJ">
        <title>Extensive microbial diversity within the chicken gut microbiome revealed by metagenomics and culture.</title>
        <authorList>
            <person name="Gilroy R."/>
            <person name="Ravi A."/>
            <person name="Getino M."/>
            <person name="Pursley I."/>
            <person name="Horton D.L."/>
            <person name="Alikhan N.F."/>
            <person name="Baker D."/>
            <person name="Gharbi K."/>
            <person name="Hall N."/>
            <person name="Watson M."/>
            <person name="Adriaenssens E.M."/>
            <person name="Foster-Nyarko E."/>
            <person name="Jarju S."/>
            <person name="Secka A."/>
            <person name="Antonio M."/>
            <person name="Oren A."/>
            <person name="Chaudhuri R.R."/>
            <person name="La Ragione R."/>
            <person name="Hildebrand F."/>
            <person name="Pallen M.J."/>
        </authorList>
    </citation>
    <scope>NUCLEOTIDE SEQUENCE</scope>
    <source>
        <strain evidence="9">3436</strain>
    </source>
</reference>
<dbReference type="Pfam" id="PF04542">
    <property type="entry name" value="Sigma70_r2"/>
    <property type="match status" value="1"/>
</dbReference>